<keyword evidence="2" id="KW-0812">Transmembrane</keyword>
<comment type="caution">
    <text evidence="4">The sequence shown here is derived from an EMBL/GenBank/DDBJ whole genome shotgun (WGS) entry which is preliminary data.</text>
</comment>
<feature type="domain" description="Concentrative nucleoside transporter C-terminal" evidence="3">
    <location>
        <begin position="373"/>
        <end position="584"/>
    </location>
</feature>
<dbReference type="GO" id="GO:0005415">
    <property type="term" value="F:nucleoside:sodium symporter activity"/>
    <property type="evidence" value="ECO:0007669"/>
    <property type="project" value="TreeGrafter"/>
</dbReference>
<feature type="compositionally biased region" description="Low complexity" evidence="1">
    <location>
        <begin position="7"/>
        <end position="24"/>
    </location>
</feature>
<sequence length="587" mass="61645">MMQRMSTPPGRMPMAPGAPMTPGFGMRGLPPTSMGPGSVGGVPMGHQGNRPWPPNSSMGYGSASPAGFNGPPPTGPGGPGTPIMPSPGHDSTNSGDIAYMRANSLGAPAAMSTFGGMGNEGGMGGPMPGPDGVPPMMNGENMEMKNSPANGGPATPRDDSLPPSSQSDYNLPSYPDNMPSNDSTEASAILKIKETMQEEAKRFEKDTPDGASQPTSTAAPPGGPGVLSLKWNTFRSILSAIGDGLKALGEYSDEGSKFLFGEKYKLHSFAMEVMPRMIFFNGLSKVLERIGFLQWGVSKVGALLHHLLSTTAGESFLAGANIFLGPENSIQLVQPMIAKMSRSEIHTVMSCGLAAIDAGMVAVYVNIGISGRHLITASLLSAPAALGLSKLLIGPDIINSSTLEYQKPERCSITETFRRGAAEAVKMICRILATLMAFIALVSFINSFFAWMSGRVGLSNFTLQKASSYILYPLIYLSGIDRSDCLLVGELFATKTFINEFVAYTDLKKLIDNRLNGLKPSISERSESLATFALCGFSNFGTLGTNVGFLCAIAPHKTAQITGVAVRAFIAGNFACLLTAAVAGLVI</sequence>
<feature type="region of interest" description="Disordered" evidence="1">
    <location>
        <begin position="1"/>
        <end position="96"/>
    </location>
</feature>
<dbReference type="InterPro" id="IPR008276">
    <property type="entry name" value="C_nuclsd_transpt"/>
</dbReference>
<gene>
    <name evidence="4" type="ORF">DGYR_LOCUS1131</name>
</gene>
<feature type="compositionally biased region" description="Gly residues" evidence="1">
    <location>
        <begin position="116"/>
        <end position="126"/>
    </location>
</feature>
<feature type="transmembrane region" description="Helical" evidence="2">
    <location>
        <begin position="427"/>
        <end position="451"/>
    </location>
</feature>
<keyword evidence="2" id="KW-0472">Membrane</keyword>
<dbReference type="Pfam" id="PF07662">
    <property type="entry name" value="Nucleos_tra2_C"/>
    <property type="match status" value="1"/>
</dbReference>
<feature type="transmembrane region" description="Helical" evidence="2">
    <location>
        <begin position="564"/>
        <end position="586"/>
    </location>
</feature>
<accession>A0A7I8V6S1</accession>
<dbReference type="InterPro" id="IPR011657">
    <property type="entry name" value="CNT_C_dom"/>
</dbReference>
<keyword evidence="5" id="KW-1185">Reference proteome</keyword>
<proteinExistence type="predicted"/>
<evidence type="ECO:0000256" key="2">
    <source>
        <dbReference type="SAM" id="Phobius"/>
    </source>
</evidence>
<reference evidence="4 5" key="1">
    <citation type="submission" date="2020-08" db="EMBL/GenBank/DDBJ databases">
        <authorList>
            <person name="Hejnol A."/>
        </authorList>
    </citation>
    <scope>NUCLEOTIDE SEQUENCE [LARGE SCALE GENOMIC DNA]</scope>
</reference>
<protein>
    <submittedName>
        <fullName evidence="4">DgyrCDS1168</fullName>
    </submittedName>
</protein>
<evidence type="ECO:0000259" key="3">
    <source>
        <dbReference type="Pfam" id="PF07662"/>
    </source>
</evidence>
<dbReference type="PANTHER" id="PTHR10590">
    <property type="entry name" value="SODIUM/NUCLEOSIDE COTRANSPORTER"/>
    <property type="match status" value="1"/>
</dbReference>
<evidence type="ECO:0000313" key="4">
    <source>
        <dbReference type="EMBL" id="CAD5111906.1"/>
    </source>
</evidence>
<organism evidence="4 5">
    <name type="scientific">Dimorphilus gyrociliatus</name>
    <dbReference type="NCBI Taxonomy" id="2664684"/>
    <lineage>
        <taxon>Eukaryota</taxon>
        <taxon>Metazoa</taxon>
        <taxon>Spiralia</taxon>
        <taxon>Lophotrochozoa</taxon>
        <taxon>Annelida</taxon>
        <taxon>Polychaeta</taxon>
        <taxon>Polychaeta incertae sedis</taxon>
        <taxon>Dinophilidae</taxon>
        <taxon>Dimorphilus</taxon>
    </lineage>
</organism>
<evidence type="ECO:0000256" key="1">
    <source>
        <dbReference type="SAM" id="MobiDB-lite"/>
    </source>
</evidence>
<feature type="region of interest" description="Disordered" evidence="1">
    <location>
        <begin position="198"/>
        <end position="224"/>
    </location>
</feature>
<evidence type="ECO:0000313" key="5">
    <source>
        <dbReference type="Proteomes" id="UP000549394"/>
    </source>
</evidence>
<keyword evidence="2" id="KW-1133">Transmembrane helix</keyword>
<dbReference type="EMBL" id="CAJFCJ010000002">
    <property type="protein sequence ID" value="CAD5111906.1"/>
    <property type="molecule type" value="Genomic_DNA"/>
</dbReference>
<dbReference type="Pfam" id="PF04503">
    <property type="entry name" value="SSDP"/>
    <property type="match status" value="1"/>
</dbReference>
<dbReference type="OrthoDB" id="6075923at2759"/>
<dbReference type="Proteomes" id="UP000549394">
    <property type="component" value="Unassembled WGS sequence"/>
</dbReference>
<dbReference type="PANTHER" id="PTHR10590:SF4">
    <property type="entry name" value="SOLUTE CARRIER FAMILY 28 MEMBER 3"/>
    <property type="match status" value="1"/>
</dbReference>
<feature type="transmembrane region" description="Helical" evidence="2">
    <location>
        <begin position="529"/>
        <end position="552"/>
    </location>
</feature>
<dbReference type="AlphaFoldDB" id="A0A7I8V6S1"/>
<feature type="region of interest" description="Disordered" evidence="1">
    <location>
        <begin position="116"/>
        <end position="183"/>
    </location>
</feature>
<dbReference type="GO" id="GO:0005886">
    <property type="term" value="C:plasma membrane"/>
    <property type="evidence" value="ECO:0007669"/>
    <property type="project" value="TreeGrafter"/>
</dbReference>
<feature type="transmembrane region" description="Helical" evidence="2">
    <location>
        <begin position="345"/>
        <end position="367"/>
    </location>
</feature>
<feature type="compositionally biased region" description="Basic and acidic residues" evidence="1">
    <location>
        <begin position="198"/>
        <end position="208"/>
    </location>
</feature>
<name>A0A7I8V6S1_9ANNE</name>